<evidence type="ECO:0000313" key="2">
    <source>
        <dbReference type="Proteomes" id="UP000491237"/>
    </source>
</evidence>
<accession>A0A844EGY2</accession>
<dbReference type="Proteomes" id="UP000491237">
    <property type="component" value="Unassembled WGS sequence"/>
</dbReference>
<gene>
    <name evidence="1" type="ORF">GKC44_11815</name>
</gene>
<dbReference type="AlphaFoldDB" id="A0A844EGY2"/>
<comment type="caution">
    <text evidence="1">The sequence shown here is derived from an EMBL/GenBank/DDBJ whole genome shotgun (WGS) entry which is preliminary data.</text>
</comment>
<evidence type="ECO:0000313" key="1">
    <source>
        <dbReference type="EMBL" id="MSE21905.1"/>
    </source>
</evidence>
<name>A0A844EGY2_9LACO</name>
<proteinExistence type="predicted"/>
<sequence length="107" mass="12910">MMDMGAKKYAYEYELAEWKEQFKDTDGNEMDDSEMYWRIPLRPYGNDQFILDDQDSINRYLRDNYEDAGNNQTYQATVNELQDLEPYTSLEPWSFPVDAFHSKYMEE</sequence>
<reference evidence="1 2" key="1">
    <citation type="submission" date="2019-11" db="EMBL/GenBank/DDBJ databases">
        <title>Draft Genome Sequence of Plant Growth-Promoting Rhizosphere-Associated Bacteria.</title>
        <authorList>
            <person name="Vasilyev I.Y."/>
            <person name="Radchenko V."/>
            <person name="Ilnitskaya E.V."/>
        </authorList>
    </citation>
    <scope>NUCLEOTIDE SEQUENCE [LARGE SCALE GENOMIC DNA]</scope>
    <source>
        <strain evidence="1 2">VRA_07sq_f</strain>
    </source>
</reference>
<protein>
    <submittedName>
        <fullName evidence="1">Uncharacterized protein</fullName>
    </submittedName>
</protein>
<dbReference type="EMBL" id="WKKY01000681">
    <property type="protein sequence ID" value="MSE21905.1"/>
    <property type="molecule type" value="Genomic_DNA"/>
</dbReference>
<dbReference type="RefSeq" id="WP_143445300.1">
    <property type="nucleotide sequence ID" value="NZ_MSBE01000022.1"/>
</dbReference>
<organism evidence="1 2">
    <name type="scientific">Lentilactobacillus parabuchneri</name>
    <dbReference type="NCBI Taxonomy" id="152331"/>
    <lineage>
        <taxon>Bacteria</taxon>
        <taxon>Bacillati</taxon>
        <taxon>Bacillota</taxon>
        <taxon>Bacilli</taxon>
        <taxon>Lactobacillales</taxon>
        <taxon>Lactobacillaceae</taxon>
        <taxon>Lentilactobacillus</taxon>
    </lineage>
</organism>